<comment type="function">
    <text evidence="1 7">Component of the RIX1 complex required for processing of ITS2 sequences from 35S pre-rRNA.</text>
</comment>
<evidence type="ECO:0000256" key="3">
    <source>
        <dbReference type="ARBA" id="ARBA00006427"/>
    </source>
</evidence>
<keyword evidence="5 7" id="KW-0698">rRNA processing</keyword>
<keyword evidence="6 7" id="KW-0539">Nucleus</keyword>
<dbReference type="GO" id="GO:0120330">
    <property type="term" value="C:rixosome complex"/>
    <property type="evidence" value="ECO:0007669"/>
    <property type="project" value="UniProtKB-UniRule"/>
</dbReference>
<evidence type="ECO:0000256" key="5">
    <source>
        <dbReference type="ARBA" id="ARBA00022552"/>
    </source>
</evidence>
<dbReference type="KEGG" id="cten:18245816"/>
<keyword evidence="10" id="KW-1185">Reference proteome</keyword>
<protein>
    <recommendedName>
        <fullName evidence="7">Pre-rRNA-processing protein</fullName>
    </recommendedName>
</protein>
<evidence type="ECO:0000256" key="7">
    <source>
        <dbReference type="RuleBase" id="RU368021"/>
    </source>
</evidence>
<dbReference type="AlphaFoldDB" id="G3B316"/>
<sequence>MGSKKKKQEKRKDFVKQRLKVGKTAKAANFTDTSFKSKGISLPNQAIGAKSIEQYISLTRHHSFSTRKEVLVMLQKHIPNDPKLKQQLIKALIPMITDDAKEVRDALLELMKMLVDTNMALVEVNSNQLILYIHSAMNHINPSVHNGSVGFVNLIVDNFPLHLIKSHFVKTLDGYFNLLGWTKTNNKSVSSVSKKNLLTHLASFNKFLDVSLQESESSDKVHYNALTHLYTFPTSGNPFTQLNLFSVLNGSSTDLVSRKKVIVETYKPWILFNSKSLLNDTAEVSRLAQCIVALVEGLE</sequence>
<comment type="similarity">
    <text evidence="3 7">Belongs to the IPI1/TEX10 family.</text>
</comment>
<evidence type="ECO:0000259" key="8">
    <source>
        <dbReference type="Pfam" id="PF12333"/>
    </source>
</evidence>
<dbReference type="GeneID" id="18245816"/>
<dbReference type="InterPro" id="IPR024679">
    <property type="entry name" value="Ipi1_N"/>
</dbReference>
<keyword evidence="7" id="KW-0690">Ribosome biogenesis</keyword>
<accession>G3B316</accession>
<proteinExistence type="inferred from homology"/>
<dbReference type="eggNOG" id="KOG2149">
    <property type="taxonomic scope" value="Eukaryota"/>
</dbReference>
<dbReference type="PANTHER" id="PTHR16056:SF2">
    <property type="entry name" value="TESTIS-EXPRESSED PROTEIN 10"/>
    <property type="match status" value="1"/>
</dbReference>
<dbReference type="OrthoDB" id="361362at2759"/>
<evidence type="ECO:0000313" key="9">
    <source>
        <dbReference type="EMBL" id="EGV64057.1"/>
    </source>
</evidence>
<dbReference type="Gene3D" id="1.25.10.10">
    <property type="entry name" value="Leucine-rich Repeat Variant"/>
    <property type="match status" value="1"/>
</dbReference>
<gene>
    <name evidence="9" type="ORF">CANTEDRAFT_105496</name>
</gene>
<dbReference type="Pfam" id="PF12333">
    <property type="entry name" value="Ipi1_N"/>
    <property type="match status" value="1"/>
</dbReference>
<organism evidence="10">
    <name type="scientific">Candida tenuis (strain ATCC 10573 / BCRC 21748 / CBS 615 / JCM 9827 / NBRC 10315 / NRRL Y-1498 / VKM Y-70)</name>
    <name type="common">Yeast</name>
    <name type="synonym">Yamadazyma tenuis</name>
    <dbReference type="NCBI Taxonomy" id="590646"/>
    <lineage>
        <taxon>Eukaryota</taxon>
        <taxon>Fungi</taxon>
        <taxon>Dikarya</taxon>
        <taxon>Ascomycota</taxon>
        <taxon>Saccharomycotina</taxon>
        <taxon>Pichiomycetes</taxon>
        <taxon>Debaryomycetaceae</taxon>
        <taxon>Yamadazyma</taxon>
    </lineage>
</organism>
<dbReference type="InterPro" id="IPR011989">
    <property type="entry name" value="ARM-like"/>
</dbReference>
<name>G3B316_CANTC</name>
<reference evidence="9 10" key="1">
    <citation type="journal article" date="2011" name="Proc. Natl. Acad. Sci. U.S.A.">
        <title>Comparative genomics of xylose-fermenting fungi for enhanced biofuel production.</title>
        <authorList>
            <person name="Wohlbach D.J."/>
            <person name="Kuo A."/>
            <person name="Sato T.K."/>
            <person name="Potts K.M."/>
            <person name="Salamov A.A."/>
            <person name="LaButti K.M."/>
            <person name="Sun H."/>
            <person name="Clum A."/>
            <person name="Pangilinan J.L."/>
            <person name="Lindquist E.A."/>
            <person name="Lucas S."/>
            <person name="Lapidus A."/>
            <person name="Jin M."/>
            <person name="Gunawan C."/>
            <person name="Balan V."/>
            <person name="Dale B.E."/>
            <person name="Jeffries T.W."/>
            <person name="Zinkel R."/>
            <person name="Barry K.W."/>
            <person name="Grigoriev I.V."/>
            <person name="Gasch A.P."/>
        </authorList>
    </citation>
    <scope>NUCLEOTIDE SEQUENCE [LARGE SCALE GENOMIC DNA]</scope>
    <source>
        <strain evidence="10">ATCC 10573 / BCRC 21748 / CBS 615 / JCM 9827 / NBRC 10315 / NRRL Y-1498 / VKM Y-70</strain>
    </source>
</reference>
<dbReference type="PANTHER" id="PTHR16056">
    <property type="entry name" value="REGULATOR OF MICROTUBULE DYNAMICS PROTEIN"/>
    <property type="match status" value="1"/>
</dbReference>
<dbReference type="STRING" id="590646.G3B316"/>
<evidence type="ECO:0000256" key="2">
    <source>
        <dbReference type="ARBA" id="ARBA00004123"/>
    </source>
</evidence>
<evidence type="ECO:0000313" key="10">
    <source>
        <dbReference type="Proteomes" id="UP000000707"/>
    </source>
</evidence>
<dbReference type="GO" id="GO:0006364">
    <property type="term" value="P:rRNA processing"/>
    <property type="evidence" value="ECO:0007669"/>
    <property type="project" value="UniProtKB-UniRule"/>
</dbReference>
<evidence type="ECO:0000256" key="6">
    <source>
        <dbReference type="ARBA" id="ARBA00023242"/>
    </source>
</evidence>
<dbReference type="InterPro" id="IPR016024">
    <property type="entry name" value="ARM-type_fold"/>
</dbReference>
<dbReference type="EMBL" id="GL996521">
    <property type="protein sequence ID" value="EGV64057.1"/>
    <property type="molecule type" value="Genomic_DNA"/>
</dbReference>
<dbReference type="GO" id="GO:0005634">
    <property type="term" value="C:nucleus"/>
    <property type="evidence" value="ECO:0007669"/>
    <property type="project" value="UniProtKB-SubCell"/>
</dbReference>
<comment type="subunit">
    <text evidence="4">Component of the RIX1 complex, composed of IPI1, RIX1/IPI2 and IPI3 in a 1:2:2 stoichiometry. The complex interacts (via RIX1) with MDN1 (via its hexameric AAA ATPase ring) and the pre-60S ribosome particles.</text>
</comment>
<dbReference type="HOGENOM" id="CLU_050252_2_0_1"/>
<dbReference type="SUPFAM" id="SSF48371">
    <property type="entry name" value="ARM repeat"/>
    <property type="match status" value="1"/>
</dbReference>
<dbReference type="Proteomes" id="UP000000707">
    <property type="component" value="Unassembled WGS sequence"/>
</dbReference>
<evidence type="ECO:0000256" key="1">
    <source>
        <dbReference type="ARBA" id="ARBA00002355"/>
    </source>
</evidence>
<evidence type="ECO:0000256" key="4">
    <source>
        <dbReference type="ARBA" id="ARBA00011141"/>
    </source>
</evidence>
<feature type="domain" description="Pre-rRNA-processing protein Ipi1 N-terminal" evidence="8">
    <location>
        <begin position="122"/>
        <end position="208"/>
    </location>
</feature>
<comment type="subcellular location">
    <subcellularLocation>
        <location evidence="2 7">Nucleus</location>
    </subcellularLocation>
</comment>